<evidence type="ECO:0000313" key="2">
    <source>
        <dbReference type="Proteomes" id="UP000237194"/>
    </source>
</evidence>
<protein>
    <submittedName>
        <fullName evidence="1">CoF synthetase</fullName>
    </submittedName>
</protein>
<organism evidence="1 2">
    <name type="scientific">Pseudomonas putida</name>
    <name type="common">Arthrobacter siderocapsulatus</name>
    <dbReference type="NCBI Taxonomy" id="303"/>
    <lineage>
        <taxon>Bacteria</taxon>
        <taxon>Pseudomonadati</taxon>
        <taxon>Pseudomonadota</taxon>
        <taxon>Gammaproteobacteria</taxon>
        <taxon>Pseudomonadales</taxon>
        <taxon>Pseudomonadaceae</taxon>
        <taxon>Pseudomonas</taxon>
    </lineage>
</organism>
<dbReference type="PANTHER" id="PTHR43845">
    <property type="entry name" value="BLR5969 PROTEIN"/>
    <property type="match status" value="1"/>
</dbReference>
<dbReference type="Gene3D" id="3.40.50.12780">
    <property type="entry name" value="N-terminal domain of ligase-like"/>
    <property type="match status" value="1"/>
</dbReference>
<name>A0A2S3WE73_PSEPU</name>
<comment type="caution">
    <text evidence="1">The sequence shown here is derived from an EMBL/GenBank/DDBJ whole genome shotgun (WGS) entry which is preliminary data.</text>
</comment>
<reference evidence="1 2" key="1">
    <citation type="submission" date="2016-08" db="EMBL/GenBank/DDBJ databases">
        <authorList>
            <person name="Seilhamer J.J."/>
        </authorList>
    </citation>
    <scope>NUCLEOTIDE SEQUENCE [LARGE SCALE GENOMIC DNA]</scope>
    <source>
        <strain evidence="1 2">KT-27</strain>
    </source>
</reference>
<dbReference type="PANTHER" id="PTHR43845:SF1">
    <property type="entry name" value="BLR5969 PROTEIN"/>
    <property type="match status" value="1"/>
</dbReference>
<dbReference type="Proteomes" id="UP000237194">
    <property type="component" value="Unassembled WGS sequence"/>
</dbReference>
<proteinExistence type="predicted"/>
<dbReference type="EMBL" id="MIND01000018">
    <property type="protein sequence ID" value="POF89277.1"/>
    <property type="molecule type" value="Genomic_DNA"/>
</dbReference>
<dbReference type="AlphaFoldDB" id="A0A2S3WE73"/>
<reference evidence="1 2" key="2">
    <citation type="submission" date="2018-03" db="EMBL/GenBank/DDBJ databases">
        <title>Draft genome of Pseudomonas putida strain KT-27.</title>
        <authorList>
            <person name="Yoshizawa S."/>
            <person name="Khan N.H."/>
            <person name="Nishimura M."/>
            <person name="Chiura H.X."/>
            <person name="Ogura Y."/>
            <person name="Hayashi T."/>
            <person name="Kogure K."/>
        </authorList>
    </citation>
    <scope>NUCLEOTIDE SEQUENCE [LARGE SCALE GENOMIC DNA]</scope>
    <source>
        <strain evidence="1 2">KT-27</strain>
    </source>
</reference>
<accession>A0A2S3WE73</accession>
<sequence length="438" mass="48319">MLVHKENDHSVVAAAEGELRQFGRNMPCQNFYTGKLQAAWERARNSRYYADIGPFSSTAFAQLPVTPKASLKATPLDFCTVGLGDAARYYATTGTTGEPTPTPRLKQDIIWNAISVASQWRAVLRPGSRVANLMPSDIVPVGDLIANVCDYLDVSHVRLYPFTTGITDWERVCKTFATYQPSVLFIAPGVLVQLTRYLKQREMLDGFALSVQTIMLLGEVNTQPFRQRLARWWQCEVFDASYGSTETGTLATVGEDQQMRLACTTNYFELLLEDGQLVPLAQGLSGRLVVTPLNLYARPLLRLDTADSVTISGACEAGQLSPSLLINGRDNDAVVVGGVALDIRAVEEVVYGNCDATGYMIEVDRDKDSAALILERDVLWDTGQEAAIEARLQAHSQAHMRLRWSRILFINNLSVLSKSGASQKSWKKTNLRFVGGAQ</sequence>
<dbReference type="SUPFAM" id="SSF56801">
    <property type="entry name" value="Acetyl-CoA synthetase-like"/>
    <property type="match status" value="1"/>
</dbReference>
<dbReference type="InterPro" id="IPR042099">
    <property type="entry name" value="ANL_N_sf"/>
</dbReference>
<gene>
    <name evidence="1" type="ORF">BGP80_15425</name>
</gene>
<evidence type="ECO:0000313" key="1">
    <source>
        <dbReference type="EMBL" id="POF89277.1"/>
    </source>
</evidence>